<dbReference type="EMBL" id="CM026429">
    <property type="protein sequence ID" value="KAG0564890.1"/>
    <property type="molecule type" value="Genomic_DNA"/>
</dbReference>
<reference evidence="3" key="1">
    <citation type="submission" date="2020-06" db="EMBL/GenBank/DDBJ databases">
        <title>WGS assembly of Ceratodon purpureus strain R40.</title>
        <authorList>
            <person name="Carey S.B."/>
            <person name="Jenkins J."/>
            <person name="Shu S."/>
            <person name="Lovell J.T."/>
            <person name="Sreedasyam A."/>
            <person name="Maumus F."/>
            <person name="Tiley G.P."/>
            <person name="Fernandez-Pozo N."/>
            <person name="Barry K."/>
            <person name="Chen C."/>
            <person name="Wang M."/>
            <person name="Lipzen A."/>
            <person name="Daum C."/>
            <person name="Saski C.A."/>
            <person name="Payton A.C."/>
            <person name="Mcbreen J.C."/>
            <person name="Conrad R.E."/>
            <person name="Kollar L.M."/>
            <person name="Olsson S."/>
            <person name="Huttunen S."/>
            <person name="Landis J.B."/>
            <person name="Wickett N.J."/>
            <person name="Johnson M.G."/>
            <person name="Rensing S.A."/>
            <person name="Grimwood J."/>
            <person name="Schmutz J."/>
            <person name="Mcdaniel S.F."/>
        </authorList>
    </citation>
    <scope>NUCLEOTIDE SEQUENCE</scope>
    <source>
        <strain evidence="3">R40</strain>
    </source>
</reference>
<dbReference type="Proteomes" id="UP000822688">
    <property type="component" value="Chromosome 8"/>
</dbReference>
<name>A0A8T0H0Q1_CERPU</name>
<feature type="domain" description="S1 motif" evidence="2">
    <location>
        <begin position="312"/>
        <end position="382"/>
    </location>
</feature>
<dbReference type="PROSITE" id="PS50126">
    <property type="entry name" value="S1"/>
    <property type="match status" value="2"/>
</dbReference>
<dbReference type="Gene3D" id="2.40.50.140">
    <property type="entry name" value="Nucleic acid-binding proteins"/>
    <property type="match status" value="1"/>
</dbReference>
<keyword evidence="4" id="KW-1185">Reference proteome</keyword>
<dbReference type="InterPro" id="IPR012340">
    <property type="entry name" value="NA-bd_OB-fold"/>
</dbReference>
<dbReference type="InterPro" id="IPR003029">
    <property type="entry name" value="S1_domain"/>
</dbReference>
<feature type="region of interest" description="Disordered" evidence="1">
    <location>
        <begin position="144"/>
        <end position="168"/>
    </location>
</feature>
<dbReference type="CDD" id="cd04465">
    <property type="entry name" value="S1_RPS1_repeat_ec2_hs2"/>
    <property type="match status" value="1"/>
</dbReference>
<dbReference type="SUPFAM" id="SSF50249">
    <property type="entry name" value="Nucleic acid-binding proteins"/>
    <property type="match status" value="1"/>
</dbReference>
<dbReference type="PANTHER" id="PTHR15838">
    <property type="entry name" value="NUCLEOLAR PROTEIN OF 40 KDA"/>
    <property type="match status" value="1"/>
</dbReference>
<evidence type="ECO:0000259" key="2">
    <source>
        <dbReference type="PROSITE" id="PS50126"/>
    </source>
</evidence>
<dbReference type="GO" id="GO:0003723">
    <property type="term" value="F:RNA binding"/>
    <property type="evidence" value="ECO:0007669"/>
    <property type="project" value="TreeGrafter"/>
</dbReference>
<evidence type="ECO:0000313" key="4">
    <source>
        <dbReference type="Proteomes" id="UP000822688"/>
    </source>
</evidence>
<sequence>MSARVCTQQLQGLALCPPRGVRALQAPGGRLFLQQARRFSCGRLTVSPKTRFRLRNTRSLKCNAEYTSSQDRPLDEDVRNEGLDLGLIQDAGLLSKNGYSRSSAVEGSNDGHVSVSSSEVHVRGHVNGHAQKGSSSLEVVAQNGFKGNGQVPTGEPTAEDDGAAAGASDTQAGLDDLEYYVPEIGHRVVGVVVSGNRLKLDVNIGAAKLAHLHVQNLFPLDRILIDESKWVLGEDAGEGKDGSIGVPSNGRPHVLYDEEVFEDESTDTFVEAGTVLEMEVTGKTVSGIALLSARKAAARAAWDRVVQIKDENEPIEVVIIELNTSGLIARVEGLRAFLPLSELLKRPDSSKGETHDVYMGKTLWVNIVFAREIRGNIIISEKDAWIKRNLQLWSLHDGTVIRLFPYGALVHLNDTDIWGMIHISNIASARIGQVSDVFELGEQIKMLSVESPVPDRYSFSTALLESEPGLMLQDKQV</sequence>
<evidence type="ECO:0000313" key="3">
    <source>
        <dbReference type="EMBL" id="KAG0564890.1"/>
    </source>
</evidence>
<dbReference type="PANTHER" id="PTHR15838:SF3">
    <property type="entry name" value="PROTEIN PIGMENT DEFECTIVE 338, CHLOROPLASTIC"/>
    <property type="match status" value="1"/>
</dbReference>
<accession>A0A8T0H0Q1</accession>
<feature type="domain" description="S1 motif" evidence="2">
    <location>
        <begin position="393"/>
        <end position="462"/>
    </location>
</feature>
<evidence type="ECO:0000256" key="1">
    <source>
        <dbReference type="SAM" id="MobiDB-lite"/>
    </source>
</evidence>
<dbReference type="GO" id="GO:0043489">
    <property type="term" value="P:RNA stabilization"/>
    <property type="evidence" value="ECO:0007669"/>
    <property type="project" value="TreeGrafter"/>
</dbReference>
<gene>
    <name evidence="3" type="ORF">KC19_8G148200</name>
</gene>
<proteinExistence type="predicted"/>
<dbReference type="SMART" id="SM00316">
    <property type="entry name" value="S1"/>
    <property type="match status" value="2"/>
</dbReference>
<comment type="caution">
    <text evidence="3">The sequence shown here is derived from an EMBL/GenBank/DDBJ whole genome shotgun (WGS) entry which is preliminary data.</text>
</comment>
<protein>
    <recommendedName>
        <fullName evidence="2">S1 motif domain-containing protein</fullName>
    </recommendedName>
</protein>
<organism evidence="3 4">
    <name type="scientific">Ceratodon purpureus</name>
    <name type="common">Fire moss</name>
    <name type="synonym">Dicranum purpureum</name>
    <dbReference type="NCBI Taxonomy" id="3225"/>
    <lineage>
        <taxon>Eukaryota</taxon>
        <taxon>Viridiplantae</taxon>
        <taxon>Streptophyta</taxon>
        <taxon>Embryophyta</taxon>
        <taxon>Bryophyta</taxon>
        <taxon>Bryophytina</taxon>
        <taxon>Bryopsida</taxon>
        <taxon>Dicranidae</taxon>
        <taxon>Pseudoditrichales</taxon>
        <taxon>Ditrichaceae</taxon>
        <taxon>Ceratodon</taxon>
    </lineage>
</organism>
<dbReference type="AlphaFoldDB" id="A0A8T0H0Q1"/>